<dbReference type="Proteomes" id="UP001156691">
    <property type="component" value="Unassembled WGS sequence"/>
</dbReference>
<feature type="transmembrane region" description="Helical" evidence="1">
    <location>
        <begin position="6"/>
        <end position="26"/>
    </location>
</feature>
<proteinExistence type="predicted"/>
<keyword evidence="1" id="KW-0812">Transmembrane</keyword>
<sequence>MSEYMVPSLTNGLAVALGLFALWSFVPSMKKLGLGFRAGAAIVAGAVSAVAAFLVTSLIAGGAA</sequence>
<keyword evidence="1" id="KW-1133">Transmembrane helix</keyword>
<comment type="caution">
    <text evidence="2">The sequence shown here is derived from an EMBL/GenBank/DDBJ whole genome shotgun (WGS) entry which is preliminary data.</text>
</comment>
<evidence type="ECO:0000256" key="1">
    <source>
        <dbReference type="SAM" id="Phobius"/>
    </source>
</evidence>
<dbReference type="EMBL" id="BSNS01000024">
    <property type="protein sequence ID" value="GLQ57923.1"/>
    <property type="molecule type" value="Genomic_DNA"/>
</dbReference>
<dbReference type="RefSeq" id="WP_284343291.1">
    <property type="nucleotide sequence ID" value="NZ_BSNS01000024.1"/>
</dbReference>
<keyword evidence="3" id="KW-1185">Reference proteome</keyword>
<protein>
    <submittedName>
        <fullName evidence="2">Uncharacterized protein</fullName>
    </submittedName>
</protein>
<feature type="transmembrane region" description="Helical" evidence="1">
    <location>
        <begin position="38"/>
        <end position="60"/>
    </location>
</feature>
<reference evidence="3" key="1">
    <citation type="journal article" date="2019" name="Int. J. Syst. Evol. Microbiol.">
        <title>The Global Catalogue of Microorganisms (GCM) 10K type strain sequencing project: providing services to taxonomists for standard genome sequencing and annotation.</title>
        <authorList>
            <consortium name="The Broad Institute Genomics Platform"/>
            <consortium name="The Broad Institute Genome Sequencing Center for Infectious Disease"/>
            <person name="Wu L."/>
            <person name="Ma J."/>
        </authorList>
    </citation>
    <scope>NUCLEOTIDE SEQUENCE [LARGE SCALE GENOMIC DNA]</scope>
    <source>
        <strain evidence="3">NBRC 112416</strain>
    </source>
</reference>
<evidence type="ECO:0000313" key="3">
    <source>
        <dbReference type="Proteomes" id="UP001156691"/>
    </source>
</evidence>
<accession>A0ABQ5WDX7</accession>
<evidence type="ECO:0000313" key="2">
    <source>
        <dbReference type="EMBL" id="GLQ57923.1"/>
    </source>
</evidence>
<keyword evidence="1" id="KW-0472">Membrane</keyword>
<organism evidence="2 3">
    <name type="scientific">Devosia nitrariae</name>
    <dbReference type="NCBI Taxonomy" id="2071872"/>
    <lineage>
        <taxon>Bacteria</taxon>
        <taxon>Pseudomonadati</taxon>
        <taxon>Pseudomonadota</taxon>
        <taxon>Alphaproteobacteria</taxon>
        <taxon>Hyphomicrobiales</taxon>
        <taxon>Devosiaceae</taxon>
        <taxon>Devosia</taxon>
    </lineage>
</organism>
<name>A0ABQ5WDX7_9HYPH</name>
<gene>
    <name evidence="2" type="ORF">GCM10010862_51820</name>
</gene>